<comment type="caution">
    <text evidence="1">The sequence shown here is derived from an EMBL/GenBank/DDBJ whole genome shotgun (WGS) entry which is preliminary data.</text>
</comment>
<dbReference type="EMBL" id="NMUH01000055">
    <property type="protein sequence ID" value="MQL70061.1"/>
    <property type="molecule type" value="Genomic_DNA"/>
</dbReference>
<evidence type="ECO:0000313" key="2">
    <source>
        <dbReference type="Proteomes" id="UP000652761"/>
    </source>
</evidence>
<proteinExistence type="predicted"/>
<reference evidence="1" key="1">
    <citation type="submission" date="2017-07" db="EMBL/GenBank/DDBJ databases">
        <title>Taro Niue Genome Assembly and Annotation.</title>
        <authorList>
            <person name="Atibalentja N."/>
            <person name="Keating K."/>
            <person name="Fields C.J."/>
        </authorList>
    </citation>
    <scope>NUCLEOTIDE SEQUENCE</scope>
    <source>
        <strain evidence="1">Niue_2</strain>
        <tissue evidence="1">Leaf</tissue>
    </source>
</reference>
<accession>A0A843TH02</accession>
<keyword evidence="2" id="KW-1185">Reference proteome</keyword>
<gene>
    <name evidence="1" type="ORF">Taro_002357</name>
</gene>
<evidence type="ECO:0000313" key="1">
    <source>
        <dbReference type="EMBL" id="MQL70061.1"/>
    </source>
</evidence>
<organism evidence="1 2">
    <name type="scientific">Colocasia esculenta</name>
    <name type="common">Wild taro</name>
    <name type="synonym">Arum esculentum</name>
    <dbReference type="NCBI Taxonomy" id="4460"/>
    <lineage>
        <taxon>Eukaryota</taxon>
        <taxon>Viridiplantae</taxon>
        <taxon>Streptophyta</taxon>
        <taxon>Embryophyta</taxon>
        <taxon>Tracheophyta</taxon>
        <taxon>Spermatophyta</taxon>
        <taxon>Magnoliopsida</taxon>
        <taxon>Liliopsida</taxon>
        <taxon>Araceae</taxon>
        <taxon>Aroideae</taxon>
        <taxon>Colocasieae</taxon>
        <taxon>Colocasia</taxon>
    </lineage>
</organism>
<dbReference type="Proteomes" id="UP000652761">
    <property type="component" value="Unassembled WGS sequence"/>
</dbReference>
<protein>
    <submittedName>
        <fullName evidence="1">Uncharacterized protein</fullName>
    </submittedName>
</protein>
<name>A0A843TH02_COLES</name>
<dbReference type="AlphaFoldDB" id="A0A843TH02"/>
<sequence length="78" mass="8541">MAGPSSCQEVPGLGGEAKRRRIREEEGSLKFFSEFFKLGRRPCEHDGLIGRVQKGHRDSALCRDLIATGPVVAICCPI</sequence>